<dbReference type="KEGG" id="sku:Sulku_2747"/>
<dbReference type="PROSITE" id="PS50893">
    <property type="entry name" value="ABC_TRANSPORTER_2"/>
    <property type="match status" value="1"/>
</dbReference>
<organism evidence="5 6">
    <name type="scientific">Sulfuricurvum kujiense (strain ATCC BAA-921 / DSM 16994 / JCM 11577 / YK-1)</name>
    <dbReference type="NCBI Taxonomy" id="709032"/>
    <lineage>
        <taxon>Bacteria</taxon>
        <taxon>Pseudomonadati</taxon>
        <taxon>Campylobacterota</taxon>
        <taxon>Epsilonproteobacteria</taxon>
        <taxon>Campylobacterales</taxon>
        <taxon>Sulfurimonadaceae</taxon>
        <taxon>Sulfuricurvum</taxon>
    </lineage>
</organism>
<dbReference type="AlphaFoldDB" id="E4U3Y1"/>
<dbReference type="HOGENOM" id="CLU_000604_1_11_7"/>
<dbReference type="SMART" id="SM00382">
    <property type="entry name" value="AAA"/>
    <property type="match status" value="1"/>
</dbReference>
<dbReference type="InterPro" id="IPR003439">
    <property type="entry name" value="ABC_transporter-like_ATP-bd"/>
</dbReference>
<dbReference type="InterPro" id="IPR027417">
    <property type="entry name" value="P-loop_NTPase"/>
</dbReference>
<evidence type="ECO:0000256" key="2">
    <source>
        <dbReference type="ARBA" id="ARBA00022741"/>
    </source>
</evidence>
<keyword evidence="3" id="KW-0067">ATP-binding</keyword>
<dbReference type="PANTHER" id="PTHR42734">
    <property type="entry name" value="METAL TRANSPORT SYSTEM ATP-BINDING PROTEIN TM_0124-RELATED"/>
    <property type="match status" value="1"/>
</dbReference>
<feature type="domain" description="ABC transporter" evidence="4">
    <location>
        <begin position="5"/>
        <end position="249"/>
    </location>
</feature>
<keyword evidence="6" id="KW-1185">Reference proteome</keyword>
<protein>
    <submittedName>
        <fullName evidence="5">ABC transporter related protein</fullName>
    </submittedName>
</protein>
<dbReference type="GO" id="GO:0005524">
    <property type="term" value="F:ATP binding"/>
    <property type="evidence" value="ECO:0007669"/>
    <property type="project" value="UniProtKB-KW"/>
</dbReference>
<dbReference type="GO" id="GO:0016887">
    <property type="term" value="F:ATP hydrolysis activity"/>
    <property type="evidence" value="ECO:0007669"/>
    <property type="project" value="InterPro"/>
</dbReference>
<dbReference type="InterPro" id="IPR050153">
    <property type="entry name" value="Metal_Ion_Import_ABC"/>
</dbReference>
<dbReference type="OrthoDB" id="5515229at2"/>
<dbReference type="SUPFAM" id="SSF52540">
    <property type="entry name" value="P-loop containing nucleoside triphosphate hydrolases"/>
    <property type="match status" value="1"/>
</dbReference>
<name>E4U3Y1_SULKY</name>
<proteinExistence type="predicted"/>
<dbReference type="InterPro" id="IPR003593">
    <property type="entry name" value="AAA+_ATPase"/>
</dbReference>
<geneLocation type="plasmid" evidence="5 6">
    <name>pSULKU02</name>
</geneLocation>
<evidence type="ECO:0000259" key="4">
    <source>
        <dbReference type="PROSITE" id="PS50893"/>
    </source>
</evidence>
<evidence type="ECO:0000313" key="5">
    <source>
        <dbReference type="EMBL" id="ADR35397.1"/>
    </source>
</evidence>
<sequence length="270" mass="30393">MSMIIDFQNVDLRYEDEYVLKNISLHIQEGQHTVILGANGSGKSTLIKLINCELYPSYKNEPFKREILGHERWVVSQLRQQIGVVTNDLHSRFSFDAGYLSGFETVLSGFYGTIGLFDHLDHTPEQTQSALHAMDRLGILHLQHKRVDQMSTGELRKCIVARALVHPIKAILLDEPTVGLDIKAQLDFIEMMRSLARSGTTVILVTHHIEEVFEEIEHAILLHAGGIHASGETSAVLSGANLSVIFNTQLEVQKSHNRYSIQPYHFSLTL</sequence>
<dbReference type="Gene3D" id="3.40.50.300">
    <property type="entry name" value="P-loop containing nucleotide triphosphate hydrolases"/>
    <property type="match status" value="1"/>
</dbReference>
<gene>
    <name evidence="5" type="ordered locus">Sulku_2747</name>
</gene>
<dbReference type="EMBL" id="CP002357">
    <property type="protein sequence ID" value="ADR35397.1"/>
    <property type="molecule type" value="Genomic_DNA"/>
</dbReference>
<dbReference type="Proteomes" id="UP000008721">
    <property type="component" value="Plasmid pSULKU02"/>
</dbReference>
<keyword evidence="5" id="KW-0614">Plasmid</keyword>
<evidence type="ECO:0000256" key="1">
    <source>
        <dbReference type="ARBA" id="ARBA00022448"/>
    </source>
</evidence>
<dbReference type="Pfam" id="PF00005">
    <property type="entry name" value="ABC_tran"/>
    <property type="match status" value="1"/>
</dbReference>
<accession>E4U3Y1</accession>
<keyword evidence="1" id="KW-0813">Transport</keyword>
<evidence type="ECO:0000256" key="3">
    <source>
        <dbReference type="ARBA" id="ARBA00022840"/>
    </source>
</evidence>
<dbReference type="RefSeq" id="WP_013450008.1">
    <property type="nucleotide sequence ID" value="NC_014755.1"/>
</dbReference>
<evidence type="ECO:0000313" key="6">
    <source>
        <dbReference type="Proteomes" id="UP000008721"/>
    </source>
</evidence>
<keyword evidence="2" id="KW-0547">Nucleotide-binding</keyword>
<reference evidence="5 6" key="1">
    <citation type="journal article" date="2012" name="Stand. Genomic Sci.">
        <title>Complete genome sequence of the sulfur compounds oxidizing chemolithoautotroph Sulfuricurvum kujiense type strain (YK-1(T)).</title>
        <authorList>
            <person name="Han C."/>
            <person name="Kotsyurbenko O."/>
            <person name="Chertkov O."/>
            <person name="Held B."/>
            <person name="Lapidus A."/>
            <person name="Nolan M."/>
            <person name="Lucas S."/>
            <person name="Hammon N."/>
            <person name="Deshpande S."/>
            <person name="Cheng J.F."/>
            <person name="Tapia R."/>
            <person name="Goodwin L.A."/>
            <person name="Pitluck S."/>
            <person name="Liolios K."/>
            <person name="Pagani I."/>
            <person name="Ivanova N."/>
            <person name="Mavromatis K."/>
            <person name="Mikhailova N."/>
            <person name="Pati A."/>
            <person name="Chen A."/>
            <person name="Palaniappan K."/>
            <person name="Land M."/>
            <person name="Hauser L."/>
            <person name="Chang Y.J."/>
            <person name="Jeffries C.D."/>
            <person name="Brambilla E.M."/>
            <person name="Rohde M."/>
            <person name="Spring S."/>
            <person name="Sikorski J."/>
            <person name="Goker M."/>
            <person name="Woyke T."/>
            <person name="Bristow J."/>
            <person name="Eisen J.A."/>
            <person name="Markowitz V."/>
            <person name="Hugenholtz P."/>
            <person name="Kyrpides N.C."/>
            <person name="Klenk H.P."/>
            <person name="Detter J.C."/>
        </authorList>
    </citation>
    <scope>NUCLEOTIDE SEQUENCE [LARGE SCALE GENOMIC DNA]</scope>
    <source>
        <strain evidence="6">ATCC BAA-921 / DSM 16994 / JCM 11577 / YK-1</strain>
    </source>
</reference>